<comment type="caution">
    <text evidence="7">The sequence shown here is derived from an EMBL/GenBank/DDBJ whole genome shotgun (WGS) entry which is preliminary data.</text>
</comment>
<evidence type="ECO:0000313" key="8">
    <source>
        <dbReference type="Proteomes" id="UP001610432"/>
    </source>
</evidence>
<organism evidence="7 8">
    <name type="scientific">Aspergillus lucknowensis</name>
    <dbReference type="NCBI Taxonomy" id="176173"/>
    <lineage>
        <taxon>Eukaryota</taxon>
        <taxon>Fungi</taxon>
        <taxon>Dikarya</taxon>
        <taxon>Ascomycota</taxon>
        <taxon>Pezizomycotina</taxon>
        <taxon>Eurotiomycetes</taxon>
        <taxon>Eurotiomycetidae</taxon>
        <taxon>Eurotiales</taxon>
        <taxon>Aspergillaceae</taxon>
        <taxon>Aspergillus</taxon>
        <taxon>Aspergillus subgen. Nidulantes</taxon>
    </lineage>
</organism>
<gene>
    <name evidence="7" type="ORF">BJX67DRAFT_365847</name>
</gene>
<dbReference type="GeneID" id="98145381"/>
<dbReference type="PANTHER" id="PTHR24305">
    <property type="entry name" value="CYTOCHROME P450"/>
    <property type="match status" value="1"/>
</dbReference>
<dbReference type="InterPro" id="IPR017972">
    <property type="entry name" value="Cyt_P450_CS"/>
</dbReference>
<dbReference type="PROSITE" id="PS00086">
    <property type="entry name" value="CYTOCHROME_P450"/>
    <property type="match status" value="1"/>
</dbReference>
<evidence type="ECO:0000256" key="5">
    <source>
        <dbReference type="ARBA" id="ARBA00023004"/>
    </source>
</evidence>
<keyword evidence="6" id="KW-0349">Heme</keyword>
<keyword evidence="8" id="KW-1185">Reference proteome</keyword>
<evidence type="ECO:0000256" key="3">
    <source>
        <dbReference type="ARBA" id="ARBA00022723"/>
    </source>
</evidence>
<dbReference type="InterPro" id="IPR036396">
    <property type="entry name" value="Cyt_P450_sf"/>
</dbReference>
<proteinExistence type="inferred from homology"/>
<protein>
    <submittedName>
        <fullName evidence="7">Cytochrome P450</fullName>
    </submittedName>
</protein>
<dbReference type="RefSeq" id="XP_070881690.1">
    <property type="nucleotide sequence ID" value="XM_071030309.1"/>
</dbReference>
<reference evidence="7 8" key="1">
    <citation type="submission" date="2024-07" db="EMBL/GenBank/DDBJ databases">
        <title>Section-level genome sequencing and comparative genomics of Aspergillus sections Usti and Cavernicolus.</title>
        <authorList>
            <consortium name="Lawrence Berkeley National Laboratory"/>
            <person name="Nybo J.L."/>
            <person name="Vesth T.C."/>
            <person name="Theobald S."/>
            <person name="Frisvad J.C."/>
            <person name="Larsen T.O."/>
            <person name="Kjaerboelling I."/>
            <person name="Rothschild-Mancinelli K."/>
            <person name="Lyhne E.K."/>
            <person name="Kogle M.E."/>
            <person name="Barry K."/>
            <person name="Clum A."/>
            <person name="Na H."/>
            <person name="Ledsgaard L."/>
            <person name="Lin J."/>
            <person name="Lipzen A."/>
            <person name="Kuo A."/>
            <person name="Riley R."/>
            <person name="Mondo S."/>
            <person name="Labutti K."/>
            <person name="Haridas S."/>
            <person name="Pangalinan J."/>
            <person name="Salamov A.A."/>
            <person name="Simmons B.A."/>
            <person name="Magnuson J.K."/>
            <person name="Chen J."/>
            <person name="Drula E."/>
            <person name="Henrissat B."/>
            <person name="Wiebenga A."/>
            <person name="Lubbers R.J."/>
            <person name="Gomes A.C."/>
            <person name="Macurrencykelacurrency M.R."/>
            <person name="Stajich J."/>
            <person name="Grigoriev I.V."/>
            <person name="Mortensen U.H."/>
            <person name="De Vries R.P."/>
            <person name="Baker S.E."/>
            <person name="Andersen M.R."/>
        </authorList>
    </citation>
    <scope>NUCLEOTIDE SEQUENCE [LARGE SCALE GENOMIC DNA]</scope>
    <source>
        <strain evidence="7 8">CBS 449.75</strain>
    </source>
</reference>
<dbReference type="InterPro" id="IPR001128">
    <property type="entry name" value="Cyt_P450"/>
</dbReference>
<sequence length="146" mass="15944">MDPKIFPSPEAFNPDRWIEAAANGINLAKYLAAFSAGHRICLGIHLACAELYHVIAAFACSFEWELHETGLEDVQTARDLHLAVLESGSLAIKIVLTRTVGTDLCGRFTFCGFNLLHRPINLGLSCPGTYGVYGSFTGIARWLFNG</sequence>
<keyword evidence="5 6" id="KW-0408">Iron</keyword>
<comment type="cofactor">
    <cofactor evidence="1">
        <name>heme</name>
        <dbReference type="ChEBI" id="CHEBI:30413"/>
    </cofactor>
</comment>
<dbReference type="EMBL" id="JBFXLQ010000063">
    <property type="protein sequence ID" value="KAL2862711.1"/>
    <property type="molecule type" value="Genomic_DNA"/>
</dbReference>
<evidence type="ECO:0000256" key="1">
    <source>
        <dbReference type="ARBA" id="ARBA00001971"/>
    </source>
</evidence>
<evidence type="ECO:0000256" key="6">
    <source>
        <dbReference type="RuleBase" id="RU000461"/>
    </source>
</evidence>
<accession>A0ABR4LDU9</accession>
<evidence type="ECO:0000313" key="7">
    <source>
        <dbReference type="EMBL" id="KAL2862711.1"/>
    </source>
</evidence>
<dbReference type="Proteomes" id="UP001610432">
    <property type="component" value="Unassembled WGS sequence"/>
</dbReference>
<comment type="similarity">
    <text evidence="2 6">Belongs to the cytochrome P450 family.</text>
</comment>
<keyword evidence="3 6" id="KW-0479">Metal-binding</keyword>
<name>A0ABR4LDU9_9EURO</name>
<dbReference type="SUPFAM" id="SSF48264">
    <property type="entry name" value="Cytochrome P450"/>
    <property type="match status" value="1"/>
</dbReference>
<dbReference type="Gene3D" id="1.10.630.10">
    <property type="entry name" value="Cytochrome P450"/>
    <property type="match status" value="1"/>
</dbReference>
<keyword evidence="6" id="KW-0503">Monooxygenase</keyword>
<dbReference type="InterPro" id="IPR050121">
    <property type="entry name" value="Cytochrome_P450_monoxygenase"/>
</dbReference>
<dbReference type="Pfam" id="PF00067">
    <property type="entry name" value="p450"/>
    <property type="match status" value="1"/>
</dbReference>
<dbReference type="PANTHER" id="PTHR24305:SF166">
    <property type="entry name" value="CYTOCHROME P450 12A4, MITOCHONDRIAL-RELATED"/>
    <property type="match status" value="1"/>
</dbReference>
<keyword evidence="4 6" id="KW-0560">Oxidoreductase</keyword>
<evidence type="ECO:0000256" key="4">
    <source>
        <dbReference type="ARBA" id="ARBA00023002"/>
    </source>
</evidence>
<evidence type="ECO:0000256" key="2">
    <source>
        <dbReference type="ARBA" id="ARBA00010617"/>
    </source>
</evidence>